<dbReference type="Proteomes" id="UP000297527">
    <property type="component" value="Unassembled WGS sequence"/>
</dbReference>
<dbReference type="OrthoDB" id="3541300at2759"/>
<reference evidence="1 2" key="1">
    <citation type="submission" date="2017-12" db="EMBL/GenBank/DDBJ databases">
        <title>Comparative genomics of Botrytis spp.</title>
        <authorList>
            <person name="Valero-Jimenez C.A."/>
            <person name="Tapia P."/>
            <person name="Veloso J."/>
            <person name="Silva-Moreno E."/>
            <person name="Staats M."/>
            <person name="Valdes J.H."/>
            <person name="Van Kan J.A.L."/>
        </authorList>
    </citation>
    <scope>NUCLEOTIDE SEQUENCE [LARGE SCALE GENOMIC DNA]</scope>
    <source>
        <strain evidence="1 2">MUCL11595</strain>
    </source>
</reference>
<proteinExistence type="predicted"/>
<organism evidence="1 2">
    <name type="scientific">Botryotinia convoluta</name>
    <dbReference type="NCBI Taxonomy" id="54673"/>
    <lineage>
        <taxon>Eukaryota</taxon>
        <taxon>Fungi</taxon>
        <taxon>Dikarya</taxon>
        <taxon>Ascomycota</taxon>
        <taxon>Pezizomycotina</taxon>
        <taxon>Leotiomycetes</taxon>
        <taxon>Helotiales</taxon>
        <taxon>Sclerotiniaceae</taxon>
        <taxon>Botryotinia</taxon>
    </lineage>
</organism>
<evidence type="ECO:0000313" key="1">
    <source>
        <dbReference type="EMBL" id="TGO55263.1"/>
    </source>
</evidence>
<dbReference type="AlphaFoldDB" id="A0A4Z1IEQ7"/>
<comment type="caution">
    <text evidence="1">The sequence shown here is derived from an EMBL/GenBank/DDBJ whole genome shotgun (WGS) entry which is preliminary data.</text>
</comment>
<evidence type="ECO:0000313" key="2">
    <source>
        <dbReference type="Proteomes" id="UP000297527"/>
    </source>
</evidence>
<sequence>MLLTRIFLTQQSPYCPEDSYKKLYAEMYKKAYDEAYWDSFDRSYKAGFNAKFSDHYMRAYMRDAKHDALMKLDLDKIPFPKNEDSTQASTQVIQLYNRMQDLEKN</sequence>
<protein>
    <submittedName>
        <fullName evidence="1">Uncharacterized protein</fullName>
    </submittedName>
</protein>
<dbReference type="EMBL" id="PQXN01000094">
    <property type="protein sequence ID" value="TGO55263.1"/>
    <property type="molecule type" value="Genomic_DNA"/>
</dbReference>
<keyword evidence="2" id="KW-1185">Reference proteome</keyword>
<name>A0A4Z1IEQ7_9HELO</name>
<accession>A0A4Z1IEQ7</accession>
<gene>
    <name evidence="1" type="ORF">BCON_0094g00120</name>
</gene>